<feature type="region of interest" description="Disordered" evidence="1">
    <location>
        <begin position="1"/>
        <end position="36"/>
    </location>
</feature>
<dbReference type="GeneID" id="39986044"/>
<evidence type="ECO:0000256" key="1">
    <source>
        <dbReference type="SAM" id="MobiDB-lite"/>
    </source>
</evidence>
<feature type="region of interest" description="Disordered" evidence="1">
    <location>
        <begin position="75"/>
        <end position="159"/>
    </location>
</feature>
<keyword evidence="3" id="KW-1185">Reference proteome</keyword>
<feature type="compositionally biased region" description="Polar residues" evidence="1">
    <location>
        <begin position="206"/>
        <end position="217"/>
    </location>
</feature>
<dbReference type="PANTHER" id="PTHR37028">
    <property type="entry name" value="UNNAMED PRODUCT-RELATED"/>
    <property type="match status" value="1"/>
</dbReference>
<feature type="region of interest" description="Disordered" evidence="1">
    <location>
        <begin position="187"/>
        <end position="217"/>
    </location>
</feature>
<feature type="compositionally biased region" description="Polar residues" evidence="1">
    <location>
        <begin position="1"/>
        <end position="12"/>
    </location>
</feature>
<feature type="compositionally biased region" description="Basic and acidic residues" evidence="1">
    <location>
        <begin position="87"/>
        <end position="99"/>
    </location>
</feature>
<dbReference type="EMBL" id="NBCO01000017">
    <property type="protein sequence ID" value="ORC88313.1"/>
    <property type="molecule type" value="Genomic_DNA"/>
</dbReference>
<dbReference type="RefSeq" id="XP_028882379.1">
    <property type="nucleotide sequence ID" value="XM_029026264.1"/>
</dbReference>
<dbReference type="VEuPathDB" id="TriTrypDB:TM35_000171850"/>
<accession>A0A1X0NUZ8</accession>
<comment type="caution">
    <text evidence="2">The sequence shown here is derived from an EMBL/GenBank/DDBJ whole genome shotgun (WGS) entry which is preliminary data.</text>
</comment>
<reference evidence="2 3" key="1">
    <citation type="submission" date="2017-03" db="EMBL/GenBank/DDBJ databases">
        <title>An alternative strategy for trypanosome survival in the mammalian bloodstream revealed through genome and transcriptome analysis of the ubiquitous bovine parasite Trypanosoma (Megatrypanum) theileri.</title>
        <authorList>
            <person name="Kelly S."/>
            <person name="Ivens A."/>
            <person name="Mott A."/>
            <person name="O'Neill E."/>
            <person name="Emms D."/>
            <person name="Macleod O."/>
            <person name="Voorheis P."/>
            <person name="Matthews J."/>
            <person name="Matthews K."/>
            <person name="Carrington M."/>
        </authorList>
    </citation>
    <scope>NUCLEOTIDE SEQUENCE [LARGE SCALE GENOMIC DNA]</scope>
    <source>
        <strain evidence="2">Edinburgh</strain>
    </source>
</reference>
<evidence type="ECO:0000313" key="2">
    <source>
        <dbReference type="EMBL" id="ORC88313.1"/>
    </source>
</evidence>
<name>A0A1X0NUZ8_9TRYP</name>
<feature type="compositionally biased region" description="Basic and acidic residues" evidence="1">
    <location>
        <begin position="150"/>
        <end position="159"/>
    </location>
</feature>
<feature type="compositionally biased region" description="Low complexity" evidence="1">
    <location>
        <begin position="124"/>
        <end position="137"/>
    </location>
</feature>
<dbReference type="OrthoDB" id="266492at2759"/>
<feature type="region of interest" description="Disordered" evidence="1">
    <location>
        <begin position="613"/>
        <end position="637"/>
    </location>
</feature>
<sequence length="657" mass="75693">MQGTDSPPSDETLTVERQYVTPSQSCESASDTGDDMIFKTCLSGKTEGTSISPGSSLSQRTTSRKLYLDQIYNHAQLRAKSTTTESGSEKKARRSDVRGFLETIYGGQQTRRQNSHQQQKESNAHPTEPTENETATTGSTRGTPVRKRGMTGDRDRWASTRHEALEQLRIELEDRLRVDADFRPELRKMDSMESAPFATGRRSQEPVDSSPEQATYRTSTTGRAIKITTNDDEEEEEEEGRLVEEITPSLSPVSEAKMLHDLTIELSVHHDDSKDEEDMSMQRMEEKRKDRRQCLEAKWRAKELKECTFHPCVSPVSTAIFHKSLQEKGNVFDRLYPQHNHEKSQPEEMDSREALVHRELEILSREERESLRKRCGAVTAEEAGDETFELFLHNVLGCNSKDPSVYIQSDYESLLARKLYDEGSTGSTDSIHRKSNREREERQYRLACFDEFLNRQNAHYLNRRRTIQELERALRPSFKPEITENSVLIAKELLSRSSNNSRESGNVSVLASAVKKHRSPYVDPCTFKPEITPVSSALAPRGVEDMMRDSERWRKAKKAAQERALKEEMQHPFRPSLNNDRNAHVESMLNPKNYPRYEQLLRKQRERMNQLKKEKEAKKELEEVEQNTFHPKTTRKPAYVSRMASSFALVRQHYGEL</sequence>
<feature type="compositionally biased region" description="Low complexity" evidence="1">
    <location>
        <begin position="108"/>
        <end position="117"/>
    </location>
</feature>
<dbReference type="AlphaFoldDB" id="A0A1X0NUZ8"/>
<feature type="compositionally biased region" description="Polar residues" evidence="1">
    <location>
        <begin position="20"/>
        <end position="31"/>
    </location>
</feature>
<protein>
    <submittedName>
        <fullName evidence="2">Uncharacterized protein</fullName>
    </submittedName>
</protein>
<dbReference type="PANTHER" id="PTHR37028:SF4">
    <property type="entry name" value="ALMS MOTIF DOMAIN-CONTAINING PROTEIN"/>
    <property type="match status" value="1"/>
</dbReference>
<proteinExistence type="predicted"/>
<gene>
    <name evidence="2" type="ORF">TM35_000171850</name>
</gene>
<organism evidence="2 3">
    <name type="scientific">Trypanosoma theileri</name>
    <dbReference type="NCBI Taxonomy" id="67003"/>
    <lineage>
        <taxon>Eukaryota</taxon>
        <taxon>Discoba</taxon>
        <taxon>Euglenozoa</taxon>
        <taxon>Kinetoplastea</taxon>
        <taxon>Metakinetoplastina</taxon>
        <taxon>Trypanosomatida</taxon>
        <taxon>Trypanosomatidae</taxon>
        <taxon>Trypanosoma</taxon>
    </lineage>
</organism>
<dbReference type="Proteomes" id="UP000192257">
    <property type="component" value="Unassembled WGS sequence"/>
</dbReference>
<evidence type="ECO:0000313" key="3">
    <source>
        <dbReference type="Proteomes" id="UP000192257"/>
    </source>
</evidence>